<dbReference type="Gene3D" id="1.10.443.10">
    <property type="entry name" value="Intergrase catalytic core"/>
    <property type="match status" value="1"/>
</dbReference>
<name>E8KEI5_9PAST</name>
<comment type="caution">
    <text evidence="5">The sequence shown here is derived from an EMBL/GenBank/DDBJ whole genome shotgun (WGS) entry which is preliminary data.</text>
</comment>
<comment type="similarity">
    <text evidence="1">Belongs to the 'phage' integrase family.</text>
</comment>
<keyword evidence="6" id="KW-1185">Reference proteome</keyword>
<dbReference type="GO" id="GO:0006310">
    <property type="term" value="P:DNA recombination"/>
    <property type="evidence" value="ECO:0007669"/>
    <property type="project" value="UniProtKB-KW"/>
</dbReference>
<gene>
    <name evidence="5" type="ORF">HMPREF0027_0252</name>
</gene>
<feature type="domain" description="Tyr recombinase" evidence="4">
    <location>
        <begin position="2"/>
        <end position="50"/>
    </location>
</feature>
<dbReference type="AlphaFoldDB" id="E8KEI5"/>
<sequence>MTRPNEAATAKWADIDEKNRIWTIPAEQMKRGIEHRITLSRQALALLGQIKKRGCS</sequence>
<dbReference type="SUPFAM" id="SSF56349">
    <property type="entry name" value="DNA breaking-rejoining enzymes"/>
    <property type="match status" value="1"/>
</dbReference>
<keyword evidence="2" id="KW-0229">DNA integration</keyword>
<dbReference type="HOGENOM" id="CLU_3018583_0_0_6"/>
<dbReference type="EMBL" id="AEVG01000017">
    <property type="protein sequence ID" value="EFX92731.1"/>
    <property type="molecule type" value="Genomic_DNA"/>
</dbReference>
<dbReference type="PANTHER" id="PTHR30629:SF2">
    <property type="entry name" value="PROPHAGE INTEGRASE INTS-RELATED"/>
    <property type="match status" value="1"/>
</dbReference>
<dbReference type="InterPro" id="IPR050808">
    <property type="entry name" value="Phage_Integrase"/>
</dbReference>
<dbReference type="InterPro" id="IPR002104">
    <property type="entry name" value="Integrase_catalytic"/>
</dbReference>
<evidence type="ECO:0000259" key="4">
    <source>
        <dbReference type="Pfam" id="PF00589"/>
    </source>
</evidence>
<dbReference type="Proteomes" id="UP000005467">
    <property type="component" value="Unassembled WGS sequence"/>
</dbReference>
<evidence type="ECO:0000313" key="6">
    <source>
        <dbReference type="Proteomes" id="UP000005467"/>
    </source>
</evidence>
<dbReference type="GO" id="GO:0003677">
    <property type="term" value="F:DNA binding"/>
    <property type="evidence" value="ECO:0007669"/>
    <property type="project" value="InterPro"/>
</dbReference>
<accession>E8KEI5</accession>
<dbReference type="InterPro" id="IPR013762">
    <property type="entry name" value="Integrase-like_cat_sf"/>
</dbReference>
<feature type="non-terminal residue" evidence="5">
    <location>
        <position position="56"/>
    </location>
</feature>
<dbReference type="Pfam" id="PF00589">
    <property type="entry name" value="Phage_integrase"/>
    <property type="match status" value="1"/>
</dbReference>
<evidence type="ECO:0000256" key="2">
    <source>
        <dbReference type="ARBA" id="ARBA00022908"/>
    </source>
</evidence>
<evidence type="ECO:0000313" key="5">
    <source>
        <dbReference type="EMBL" id="EFX92731.1"/>
    </source>
</evidence>
<reference evidence="5 6" key="1">
    <citation type="submission" date="2011-01" db="EMBL/GenBank/DDBJ databases">
        <authorList>
            <person name="Muzny D."/>
            <person name="Qin X."/>
            <person name="Deng J."/>
            <person name="Jiang H."/>
            <person name="Liu Y."/>
            <person name="Qu J."/>
            <person name="Song X.-Z."/>
            <person name="Zhang L."/>
            <person name="Thornton R."/>
            <person name="Coyle M."/>
            <person name="Francisco L."/>
            <person name="Jackson L."/>
            <person name="Javaid M."/>
            <person name="Korchina V."/>
            <person name="Kovar C."/>
            <person name="Mata R."/>
            <person name="Mathew T."/>
            <person name="Ngo R."/>
            <person name="Nguyen L."/>
            <person name="Nguyen N."/>
            <person name="Okwuonu G."/>
            <person name="Ongeri F."/>
            <person name="Pham C."/>
            <person name="Simmons D."/>
            <person name="Wilczek-Boney K."/>
            <person name="Hale W."/>
            <person name="Jakkamsetti A."/>
            <person name="Pham P."/>
            <person name="Ruth R."/>
            <person name="San Lucas F."/>
            <person name="Warren J."/>
            <person name="Zhang J."/>
            <person name="Zhao Z."/>
            <person name="Zhou C."/>
            <person name="Zhu D."/>
            <person name="Lee S."/>
            <person name="Bess C."/>
            <person name="Blankenburg K."/>
            <person name="Forbes L."/>
            <person name="Fu Q."/>
            <person name="Gubbala S."/>
            <person name="Hirani K."/>
            <person name="Jayaseelan J.C."/>
            <person name="Lara F."/>
            <person name="Munidasa M."/>
            <person name="Palculict T."/>
            <person name="Patil S."/>
            <person name="Pu L.-L."/>
            <person name="Saada N."/>
            <person name="Tang L."/>
            <person name="Weissenberger G."/>
            <person name="Zhu Y."/>
            <person name="Hemphill L."/>
            <person name="Shang Y."/>
            <person name="Youmans B."/>
            <person name="Ayvaz T."/>
            <person name="Ross M."/>
            <person name="Santibanez J."/>
            <person name="Aqrawi P."/>
            <person name="Gross S."/>
            <person name="Joshi V."/>
            <person name="Fowler G."/>
            <person name="Nazareth L."/>
            <person name="Reid J."/>
            <person name="Worley K."/>
            <person name="Petrosino J."/>
            <person name="Highlander S."/>
            <person name="Gibbs R."/>
        </authorList>
    </citation>
    <scope>NUCLEOTIDE SEQUENCE [LARGE SCALE GENOMIC DNA]</scope>
    <source>
        <strain evidence="5 6">ATCC 25976</strain>
    </source>
</reference>
<organism evidence="5 6">
    <name type="scientific">Actinobacillus ureae ATCC 25976</name>
    <dbReference type="NCBI Taxonomy" id="887324"/>
    <lineage>
        <taxon>Bacteria</taxon>
        <taxon>Pseudomonadati</taxon>
        <taxon>Pseudomonadota</taxon>
        <taxon>Gammaproteobacteria</taxon>
        <taxon>Pasteurellales</taxon>
        <taxon>Pasteurellaceae</taxon>
        <taxon>Actinobacillus</taxon>
    </lineage>
</organism>
<protein>
    <recommendedName>
        <fullName evidence="4">Tyr recombinase domain-containing protein</fullName>
    </recommendedName>
</protein>
<keyword evidence="3" id="KW-0233">DNA recombination</keyword>
<evidence type="ECO:0000256" key="3">
    <source>
        <dbReference type="ARBA" id="ARBA00023172"/>
    </source>
</evidence>
<evidence type="ECO:0000256" key="1">
    <source>
        <dbReference type="ARBA" id="ARBA00008857"/>
    </source>
</evidence>
<dbReference type="InterPro" id="IPR011010">
    <property type="entry name" value="DNA_brk_join_enz"/>
</dbReference>
<dbReference type="PANTHER" id="PTHR30629">
    <property type="entry name" value="PROPHAGE INTEGRASE"/>
    <property type="match status" value="1"/>
</dbReference>
<proteinExistence type="inferred from homology"/>
<dbReference type="GO" id="GO:0015074">
    <property type="term" value="P:DNA integration"/>
    <property type="evidence" value="ECO:0007669"/>
    <property type="project" value="UniProtKB-KW"/>
</dbReference>